<comment type="caution">
    <text evidence="1">The sequence shown here is derived from an EMBL/GenBank/DDBJ whole genome shotgun (WGS) entry which is preliminary data.</text>
</comment>
<accession>A0A8H7DIF2</accession>
<reference evidence="1" key="1">
    <citation type="submission" date="2020-05" db="EMBL/GenBank/DDBJ databases">
        <title>Mycena genomes resolve the evolution of fungal bioluminescence.</title>
        <authorList>
            <person name="Tsai I.J."/>
        </authorList>
    </citation>
    <scope>NUCLEOTIDE SEQUENCE</scope>
    <source>
        <strain evidence="1">160909Yilan</strain>
    </source>
</reference>
<dbReference type="AlphaFoldDB" id="A0A8H7DIF2"/>
<gene>
    <name evidence="1" type="ORF">MSAN_00323700</name>
</gene>
<proteinExistence type="predicted"/>
<dbReference type="EMBL" id="JACAZH010000002">
    <property type="protein sequence ID" value="KAF7374397.1"/>
    <property type="molecule type" value="Genomic_DNA"/>
</dbReference>
<sequence length="200" mass="21845">MFDSDMDKYFDFEAASSDPWASSHLFQSGLNCGLFRIVDKGHDSLQPSISMEDLELELQIMALQQAFDHNPYQVDMGVDDMHYTAAWGTEFFEPPTSTPARKSPQFNFEWLDSESSSSASSSPCSLFSTLSSSHSPISCELEADSDGFLEDDGINLSGIPCVQVEHGSFATFYSPPAPCSELSLPPSKFVHAPPPGVPAE</sequence>
<keyword evidence="2" id="KW-1185">Reference proteome</keyword>
<evidence type="ECO:0000313" key="2">
    <source>
        <dbReference type="Proteomes" id="UP000623467"/>
    </source>
</evidence>
<dbReference type="Proteomes" id="UP000623467">
    <property type="component" value="Unassembled WGS sequence"/>
</dbReference>
<name>A0A8H7DIF2_9AGAR</name>
<protein>
    <submittedName>
        <fullName evidence="1">Uncharacterized protein</fullName>
    </submittedName>
</protein>
<organism evidence="1 2">
    <name type="scientific">Mycena sanguinolenta</name>
    <dbReference type="NCBI Taxonomy" id="230812"/>
    <lineage>
        <taxon>Eukaryota</taxon>
        <taxon>Fungi</taxon>
        <taxon>Dikarya</taxon>
        <taxon>Basidiomycota</taxon>
        <taxon>Agaricomycotina</taxon>
        <taxon>Agaricomycetes</taxon>
        <taxon>Agaricomycetidae</taxon>
        <taxon>Agaricales</taxon>
        <taxon>Marasmiineae</taxon>
        <taxon>Mycenaceae</taxon>
        <taxon>Mycena</taxon>
    </lineage>
</organism>
<evidence type="ECO:0000313" key="1">
    <source>
        <dbReference type="EMBL" id="KAF7374397.1"/>
    </source>
</evidence>
<dbReference type="OrthoDB" id="3070258at2759"/>